<dbReference type="Pfam" id="PF11007">
    <property type="entry name" value="CotJA"/>
    <property type="match status" value="1"/>
</dbReference>
<dbReference type="InterPro" id="IPR020256">
    <property type="entry name" value="Spore_coat_CotJA"/>
</dbReference>
<reference evidence="1" key="2">
    <citation type="submission" date="2021-04" db="EMBL/GenBank/DDBJ databases">
        <authorList>
            <person name="Gilroy R."/>
        </authorList>
    </citation>
    <scope>NUCLEOTIDE SEQUENCE</scope>
    <source>
        <strain evidence="1">ChiBcec15-3976</strain>
    </source>
</reference>
<organism evidence="1 2">
    <name type="scientific">Candidatus Mediterraneibacter quadrami</name>
    <dbReference type="NCBI Taxonomy" id="2838684"/>
    <lineage>
        <taxon>Bacteria</taxon>
        <taxon>Bacillati</taxon>
        <taxon>Bacillota</taxon>
        <taxon>Clostridia</taxon>
        <taxon>Lachnospirales</taxon>
        <taxon>Lachnospiraceae</taxon>
        <taxon>Mediterraneibacter</taxon>
    </lineage>
</organism>
<proteinExistence type="predicted"/>
<name>A0A9D2RCZ5_9FIRM</name>
<accession>A0A9D2RCZ5</accession>
<dbReference type="AlphaFoldDB" id="A0A9D2RCZ5"/>
<protein>
    <submittedName>
        <fullName evidence="1">Spore coat associated protein CotJA</fullName>
    </submittedName>
</protein>
<reference evidence="1" key="1">
    <citation type="journal article" date="2021" name="PeerJ">
        <title>Extensive microbial diversity within the chicken gut microbiome revealed by metagenomics and culture.</title>
        <authorList>
            <person name="Gilroy R."/>
            <person name="Ravi A."/>
            <person name="Getino M."/>
            <person name="Pursley I."/>
            <person name="Horton D.L."/>
            <person name="Alikhan N.F."/>
            <person name="Baker D."/>
            <person name="Gharbi K."/>
            <person name="Hall N."/>
            <person name="Watson M."/>
            <person name="Adriaenssens E.M."/>
            <person name="Foster-Nyarko E."/>
            <person name="Jarju S."/>
            <person name="Secka A."/>
            <person name="Antonio M."/>
            <person name="Oren A."/>
            <person name="Chaudhuri R.R."/>
            <person name="La Ragione R."/>
            <person name="Hildebrand F."/>
            <person name="Pallen M.J."/>
        </authorList>
    </citation>
    <scope>NUCLEOTIDE SEQUENCE</scope>
    <source>
        <strain evidence="1">ChiBcec15-3976</strain>
    </source>
</reference>
<dbReference type="Proteomes" id="UP000823909">
    <property type="component" value="Unassembled WGS sequence"/>
</dbReference>
<comment type="caution">
    <text evidence="1">The sequence shown here is derived from an EMBL/GenBank/DDBJ whole genome shotgun (WGS) entry which is preliminary data.</text>
</comment>
<evidence type="ECO:0000313" key="1">
    <source>
        <dbReference type="EMBL" id="HJD42733.1"/>
    </source>
</evidence>
<gene>
    <name evidence="1" type="ORF">H9910_06955</name>
</gene>
<dbReference type="EMBL" id="DWUU01000042">
    <property type="protein sequence ID" value="HJD42733.1"/>
    <property type="molecule type" value="Genomic_DNA"/>
</dbReference>
<evidence type="ECO:0000313" key="2">
    <source>
        <dbReference type="Proteomes" id="UP000823909"/>
    </source>
</evidence>
<sequence>MRCTNRPAHLPSAYSCECRRTASAAEGCPDTQDHFPAHMPVAMAYVPWQNWKDIYEPCKALESGTLFPELDKPFLGKGGTCR</sequence>